<dbReference type="InterPro" id="IPR011990">
    <property type="entry name" value="TPR-like_helical_dom_sf"/>
</dbReference>
<evidence type="ECO:0000313" key="2">
    <source>
        <dbReference type="EMBL" id="BCS90137.1"/>
    </source>
</evidence>
<dbReference type="Gene3D" id="1.25.40.10">
    <property type="entry name" value="Tetratricopeptide repeat domain"/>
    <property type="match status" value="1"/>
</dbReference>
<dbReference type="Proteomes" id="UP001053296">
    <property type="component" value="Chromosome"/>
</dbReference>
<gene>
    <name evidence="2" type="ORF">PSDVSF_33790</name>
</gene>
<name>A0ABM7P9Q2_9BACT</name>
<accession>A0ABM7P9Q2</accession>
<keyword evidence="3" id="KW-1185">Reference proteome</keyword>
<organism evidence="2 3">
    <name type="scientific">Pseudodesulfovibrio sediminis</name>
    <dbReference type="NCBI Taxonomy" id="2810563"/>
    <lineage>
        <taxon>Bacteria</taxon>
        <taxon>Pseudomonadati</taxon>
        <taxon>Thermodesulfobacteriota</taxon>
        <taxon>Desulfovibrionia</taxon>
        <taxon>Desulfovibrionales</taxon>
        <taxon>Desulfovibrionaceae</taxon>
    </lineage>
</organism>
<dbReference type="RefSeq" id="WP_229592075.1">
    <property type="nucleotide sequence ID" value="NZ_AP024485.1"/>
</dbReference>
<proteinExistence type="predicted"/>
<evidence type="ECO:0008006" key="4">
    <source>
        <dbReference type="Google" id="ProtNLM"/>
    </source>
</evidence>
<protein>
    <recommendedName>
        <fullName evidence="4">Tetratricopeptide repeat-like domain-containing protein</fullName>
    </recommendedName>
</protein>
<reference evidence="2" key="1">
    <citation type="journal article" date="2022" name="Arch. Microbiol.">
        <title>Pseudodesulfovibrio sediminis sp. nov., a mesophilic and neutrophilic sulfate-reducing bacterium isolated from sediment of a brackish lake.</title>
        <authorList>
            <person name="Takahashi A."/>
            <person name="Kojima H."/>
            <person name="Watanabe M."/>
            <person name="Fukui M."/>
        </authorList>
    </citation>
    <scope>NUCLEOTIDE SEQUENCE</scope>
    <source>
        <strain evidence="2">SF6</strain>
    </source>
</reference>
<keyword evidence="1" id="KW-1133">Transmembrane helix</keyword>
<sequence length="216" mass="23034">MAENQTPNQDVLTDIESHAPASLHPIIEAAFKYSKQLIIAVCIIIGFAAIYAVYTGYNNSVISSAQAELGAILVDNPGPERTAKLETLLTSVPGSMKPAVVLELAQANMTDGAYDKAVTYWEMLANESSDMNFIARMGKGKSLLLDGKAADAMAEFKALADGASEAYTIPINRQLALAAEAAGDNAQALAAYKVLAEKNTNDKPFVDYKISQLESK</sequence>
<dbReference type="EMBL" id="AP024485">
    <property type="protein sequence ID" value="BCS90137.1"/>
    <property type="molecule type" value="Genomic_DNA"/>
</dbReference>
<keyword evidence="1" id="KW-0472">Membrane</keyword>
<feature type="transmembrane region" description="Helical" evidence="1">
    <location>
        <begin position="37"/>
        <end position="57"/>
    </location>
</feature>
<keyword evidence="1" id="KW-0812">Transmembrane</keyword>
<evidence type="ECO:0000256" key="1">
    <source>
        <dbReference type="SAM" id="Phobius"/>
    </source>
</evidence>
<evidence type="ECO:0000313" key="3">
    <source>
        <dbReference type="Proteomes" id="UP001053296"/>
    </source>
</evidence>
<dbReference type="SUPFAM" id="SSF48452">
    <property type="entry name" value="TPR-like"/>
    <property type="match status" value="1"/>
</dbReference>